<keyword evidence="1" id="KW-0812">Transmembrane</keyword>
<proteinExistence type="predicted"/>
<feature type="transmembrane region" description="Helical" evidence="1">
    <location>
        <begin position="101"/>
        <end position="127"/>
    </location>
</feature>
<dbReference type="AlphaFoldDB" id="A0A512JMA4"/>
<evidence type="ECO:0000313" key="3">
    <source>
        <dbReference type="Proteomes" id="UP000321750"/>
    </source>
</evidence>
<dbReference type="EMBL" id="BJZV01000015">
    <property type="protein sequence ID" value="GEP11106.1"/>
    <property type="molecule type" value="Genomic_DNA"/>
</dbReference>
<accession>A0A512JMA4</accession>
<sequence>MDGWQNIAGQLAQIGLPALGGLFGGPLGSTIGGIVGKGVAAALGVDPTPQAVAAAVQADPNGSAVKLAEIEAETKRQQGSLEDIANARAMESVAIQSGHSIAWVPVGFSVLNYVILAVVIAGVAMGWLREDGIIVGFALGAATSAMNFWLGSSESSKRNADTVRQVASSPKVIVASSVHR</sequence>
<keyword evidence="1" id="KW-0472">Membrane</keyword>
<protein>
    <submittedName>
        <fullName evidence="2">Uncharacterized protein</fullName>
    </submittedName>
</protein>
<keyword evidence="3" id="KW-1185">Reference proteome</keyword>
<dbReference type="RefSeq" id="WP_174804595.1">
    <property type="nucleotide sequence ID" value="NZ_BJZV01000015.1"/>
</dbReference>
<organism evidence="2 3">
    <name type="scientific">Methylobacterium gnaphalii</name>
    <dbReference type="NCBI Taxonomy" id="1010610"/>
    <lineage>
        <taxon>Bacteria</taxon>
        <taxon>Pseudomonadati</taxon>
        <taxon>Pseudomonadota</taxon>
        <taxon>Alphaproteobacteria</taxon>
        <taxon>Hyphomicrobiales</taxon>
        <taxon>Methylobacteriaceae</taxon>
        <taxon>Methylobacterium</taxon>
    </lineage>
</organism>
<reference evidence="2 3" key="1">
    <citation type="submission" date="2019-07" db="EMBL/GenBank/DDBJ databases">
        <title>Whole genome shotgun sequence of Methylobacterium gnaphalii NBRC 107716.</title>
        <authorList>
            <person name="Hosoyama A."/>
            <person name="Uohara A."/>
            <person name="Ohji S."/>
            <person name="Ichikawa N."/>
        </authorList>
    </citation>
    <scope>NUCLEOTIDE SEQUENCE [LARGE SCALE GENOMIC DNA]</scope>
    <source>
        <strain evidence="2 3">NBRC 107716</strain>
    </source>
</reference>
<evidence type="ECO:0000256" key="1">
    <source>
        <dbReference type="SAM" id="Phobius"/>
    </source>
</evidence>
<comment type="caution">
    <text evidence="2">The sequence shown here is derived from an EMBL/GenBank/DDBJ whole genome shotgun (WGS) entry which is preliminary data.</text>
</comment>
<dbReference type="Proteomes" id="UP000321750">
    <property type="component" value="Unassembled WGS sequence"/>
</dbReference>
<keyword evidence="1" id="KW-1133">Transmembrane helix</keyword>
<feature type="transmembrane region" description="Helical" evidence="1">
    <location>
        <begin position="133"/>
        <end position="150"/>
    </location>
</feature>
<evidence type="ECO:0000313" key="2">
    <source>
        <dbReference type="EMBL" id="GEP11106.1"/>
    </source>
</evidence>
<name>A0A512JMA4_9HYPH</name>
<gene>
    <name evidence="2" type="ORF">MGN01_29510</name>
</gene>